<evidence type="ECO:0000313" key="3">
    <source>
        <dbReference type="Proteomes" id="UP000504610"/>
    </source>
</evidence>
<evidence type="ECO:0000313" key="4">
    <source>
        <dbReference type="RefSeq" id="XP_056861721.1"/>
    </source>
</evidence>
<accession>A0A9W3DD25</accession>
<dbReference type="GeneID" id="108844655"/>
<reference evidence="4" key="2">
    <citation type="submission" date="2025-08" db="UniProtKB">
        <authorList>
            <consortium name="RefSeq"/>
        </authorList>
    </citation>
    <scope>IDENTIFICATION</scope>
    <source>
        <tissue evidence="4">Leaf</tissue>
    </source>
</reference>
<evidence type="ECO:0000256" key="2">
    <source>
        <dbReference type="SAM" id="Phobius"/>
    </source>
</evidence>
<feature type="compositionally biased region" description="Polar residues" evidence="1">
    <location>
        <begin position="185"/>
        <end position="195"/>
    </location>
</feature>
<feature type="compositionally biased region" description="Gly residues" evidence="1">
    <location>
        <begin position="171"/>
        <end position="184"/>
    </location>
</feature>
<keyword evidence="2" id="KW-0472">Membrane</keyword>
<protein>
    <submittedName>
        <fullName evidence="4">Glycine-rich cell wall structural protein 1 isoform X2</fullName>
    </submittedName>
</protein>
<reference evidence="3" key="1">
    <citation type="journal article" date="2019" name="Database">
        <title>The radish genome database (RadishGD): an integrated information resource for radish genomics.</title>
        <authorList>
            <person name="Yu H.J."/>
            <person name="Baek S."/>
            <person name="Lee Y.J."/>
            <person name="Cho A."/>
            <person name="Mun J.H."/>
        </authorList>
    </citation>
    <scope>NUCLEOTIDE SEQUENCE [LARGE SCALE GENOMIC DNA]</scope>
    <source>
        <strain evidence="3">cv. WK10039</strain>
    </source>
</reference>
<dbReference type="Proteomes" id="UP000504610">
    <property type="component" value="Chromosome 3"/>
</dbReference>
<sequence length="226" mass="22529">MTNRPKEAYSDLPRYTIYYTINTVVSWYRRCSILQYTKMEFKNSSIVLHLFLSLLIHTQVEAVDSLNQTTLSSIDQKRHLGTVETISFPADFMRRQLAGGGGSSGGGGGGGSRGGSSGGSSGGGGGGSKGGSSGGSKGGGGGGGSRGGGRSRGGSSGGSGGNKGGGDDGDSGSGGGSGGNGNGGNTIPSTTTTQGGRFPSGGIRLQHSLVFFLFTISLVVLILNNF</sequence>
<feature type="transmembrane region" description="Helical" evidence="2">
    <location>
        <begin position="205"/>
        <end position="223"/>
    </location>
</feature>
<feature type="compositionally biased region" description="Gly residues" evidence="1">
    <location>
        <begin position="98"/>
        <end position="164"/>
    </location>
</feature>
<name>A0A9W3DD25_RAPSA</name>
<gene>
    <name evidence="4" type="primary">LOC108844655</name>
</gene>
<feature type="region of interest" description="Disordered" evidence="1">
    <location>
        <begin position="95"/>
        <end position="198"/>
    </location>
</feature>
<keyword evidence="3" id="KW-1185">Reference proteome</keyword>
<organism evidence="3 4">
    <name type="scientific">Raphanus sativus</name>
    <name type="common">Radish</name>
    <name type="synonym">Raphanus raphanistrum var. sativus</name>
    <dbReference type="NCBI Taxonomy" id="3726"/>
    <lineage>
        <taxon>Eukaryota</taxon>
        <taxon>Viridiplantae</taxon>
        <taxon>Streptophyta</taxon>
        <taxon>Embryophyta</taxon>
        <taxon>Tracheophyta</taxon>
        <taxon>Spermatophyta</taxon>
        <taxon>Magnoliopsida</taxon>
        <taxon>eudicotyledons</taxon>
        <taxon>Gunneridae</taxon>
        <taxon>Pentapetalae</taxon>
        <taxon>rosids</taxon>
        <taxon>malvids</taxon>
        <taxon>Brassicales</taxon>
        <taxon>Brassicaceae</taxon>
        <taxon>Brassiceae</taxon>
        <taxon>Raphanus</taxon>
    </lineage>
</organism>
<dbReference type="AlphaFoldDB" id="A0A9W3DD25"/>
<keyword evidence="2" id="KW-1133">Transmembrane helix</keyword>
<evidence type="ECO:0000256" key="1">
    <source>
        <dbReference type="SAM" id="MobiDB-lite"/>
    </source>
</evidence>
<dbReference type="RefSeq" id="XP_056861721.1">
    <property type="nucleotide sequence ID" value="XM_057005741.1"/>
</dbReference>
<proteinExistence type="predicted"/>
<keyword evidence="2" id="KW-0812">Transmembrane</keyword>